<proteinExistence type="predicted"/>
<accession>A0A3P7K770</accession>
<dbReference type="Proteomes" id="UP000270094">
    <property type="component" value="Unassembled WGS sequence"/>
</dbReference>
<keyword evidence="3" id="KW-1185">Reference proteome</keyword>
<evidence type="ECO:0000256" key="1">
    <source>
        <dbReference type="SAM" id="MobiDB-lite"/>
    </source>
</evidence>
<gene>
    <name evidence="2" type="ORF">SVUK_LOCUS19205</name>
</gene>
<protein>
    <submittedName>
        <fullName evidence="2">Uncharacterized protein</fullName>
    </submittedName>
</protein>
<organism evidence="2 3">
    <name type="scientific">Strongylus vulgaris</name>
    <name type="common">Blood worm</name>
    <dbReference type="NCBI Taxonomy" id="40348"/>
    <lineage>
        <taxon>Eukaryota</taxon>
        <taxon>Metazoa</taxon>
        <taxon>Ecdysozoa</taxon>
        <taxon>Nematoda</taxon>
        <taxon>Chromadorea</taxon>
        <taxon>Rhabditida</taxon>
        <taxon>Rhabditina</taxon>
        <taxon>Rhabditomorpha</taxon>
        <taxon>Strongyloidea</taxon>
        <taxon>Strongylidae</taxon>
        <taxon>Strongylus</taxon>
    </lineage>
</organism>
<evidence type="ECO:0000313" key="2">
    <source>
        <dbReference type="EMBL" id="VDM84207.1"/>
    </source>
</evidence>
<feature type="region of interest" description="Disordered" evidence="1">
    <location>
        <begin position="17"/>
        <end position="63"/>
    </location>
</feature>
<dbReference type="EMBL" id="UYYB01128411">
    <property type="protein sequence ID" value="VDM84207.1"/>
    <property type="molecule type" value="Genomic_DNA"/>
</dbReference>
<sequence>MEWDAMGIKFDDRQLHHASPTTSCWPNSRSAWKGQSEAESDEDGAYKKQMASTSTKRSCFPLF</sequence>
<evidence type="ECO:0000313" key="3">
    <source>
        <dbReference type="Proteomes" id="UP000270094"/>
    </source>
</evidence>
<dbReference type="AlphaFoldDB" id="A0A3P7K770"/>
<reference evidence="2 3" key="1">
    <citation type="submission" date="2018-11" db="EMBL/GenBank/DDBJ databases">
        <authorList>
            <consortium name="Pathogen Informatics"/>
        </authorList>
    </citation>
    <scope>NUCLEOTIDE SEQUENCE [LARGE SCALE GENOMIC DNA]</scope>
</reference>
<name>A0A3P7K770_STRVU</name>
<feature type="compositionally biased region" description="Polar residues" evidence="1">
    <location>
        <begin position="19"/>
        <end position="30"/>
    </location>
</feature>